<evidence type="ECO:0000256" key="2">
    <source>
        <dbReference type="ARBA" id="ARBA00023125"/>
    </source>
</evidence>
<dbReference type="Gene3D" id="3.30.200.160">
    <property type="entry name" value="TFIIIC, subcomplex tauA, subunit Sfc1, barrel domain"/>
    <property type="match status" value="1"/>
</dbReference>
<dbReference type="Pfam" id="PF17682">
    <property type="entry name" value="Tau95_N"/>
    <property type="match status" value="1"/>
</dbReference>
<feature type="region of interest" description="Disordered" evidence="5">
    <location>
        <begin position="89"/>
        <end position="109"/>
    </location>
</feature>
<proteinExistence type="predicted"/>
<dbReference type="GO" id="GO:0001002">
    <property type="term" value="F:RNA polymerase III type 1 promoter sequence-specific DNA binding"/>
    <property type="evidence" value="ECO:0007669"/>
    <property type="project" value="TreeGrafter"/>
</dbReference>
<feature type="compositionally biased region" description="Polar residues" evidence="5">
    <location>
        <begin position="739"/>
        <end position="748"/>
    </location>
</feature>
<dbReference type="EMBL" id="FJOG01000064">
    <property type="protein sequence ID" value="CZR69071.1"/>
    <property type="molecule type" value="Genomic_DNA"/>
</dbReference>
<dbReference type="GO" id="GO:0003743">
    <property type="term" value="F:translation initiation factor activity"/>
    <property type="evidence" value="ECO:0007669"/>
    <property type="project" value="UniProtKB-KW"/>
</dbReference>
<dbReference type="Proteomes" id="UP000184330">
    <property type="component" value="Unassembled WGS sequence"/>
</dbReference>
<feature type="region of interest" description="Disordered" evidence="5">
    <location>
        <begin position="511"/>
        <end position="748"/>
    </location>
</feature>
<keyword evidence="9" id="KW-1185">Reference proteome</keyword>
<sequence length="748" mass="84283">MDEGAAPVFKVPEREIIAVEHPMIVQNIDNGIKTFGNNHPFQRIVESSDAQDIVPLYLRYDDPMVVPIYSHNSATNNLLLKITVPKRIGKKRKRGTQEPSTGEDGWIRLADDDRDPYHVQSHSRMDKPASLLRKLRDNKGKYAVEVAGEVTQSHRYRGISDFHHSTSNTVFMPKFRDTALAGNADKLREFKLDPSRGWKPNEDFLPGPILTTHTIPFNWGWHQNPNIFEETDQATGQVKLVNRQGVKKTKLEYLSKDTSSIPMGPHMSDPIDNPELLQLIMDLRQALEERPLYTRRALVNRVGSSPDLYLFKDALQHVGYQFKGGPFRDCVIKFGVDPRSDPKYRQYQTLFFKLYEEEEKVEGMQWKDVRTSYNISKKGATKEDRESHIFDGKTLVLDGKIWQMCDITDPLMARLVEDSPYRDKCDNDMDGWFPEGSMAKIRAIMKVKLVGVRIQKDLRDEDFANALAHPDFVPGRTSKRIYVPVPDIRLTPAEIEDLKQRGLYKIVQSSGISKKNDNGKPRAARIRKHNNLPAPKRKSRKRALPGPPKQNKRSMPEVSTAPASWNLPSNPDLDPSRDNEQSASDAPIASIENDMEIDDVEEDEEDSGSDEDEETDIEQDEISDGAGDGYDSDGPDIERDEMQERPGVGVGASSNRDRGEGETSGGVTIEAGHQRPRRGTFSTVEAVHDQGRGATSHRAPTGHGHDLVDDNLEGDDLDGYSDTTDSVDYSLVYPPVQYGSRSLSRAPE</sequence>
<evidence type="ECO:0000256" key="5">
    <source>
        <dbReference type="SAM" id="MobiDB-lite"/>
    </source>
</evidence>
<dbReference type="InterPro" id="IPR019136">
    <property type="entry name" value="TF_IIIC_su-5_HTH"/>
</dbReference>
<dbReference type="PANTHER" id="PTHR13230:SF5">
    <property type="entry name" value="GENERAL TRANSCRIPTION FACTOR 3C POLYPEPTIDE 5"/>
    <property type="match status" value="1"/>
</dbReference>
<dbReference type="OrthoDB" id="5598268at2759"/>
<dbReference type="AlphaFoldDB" id="A0A1L7XVL6"/>
<reference evidence="8 9" key="1">
    <citation type="submission" date="2016-03" db="EMBL/GenBank/DDBJ databases">
        <authorList>
            <person name="Ploux O."/>
        </authorList>
    </citation>
    <scope>NUCLEOTIDE SEQUENCE [LARGE SCALE GENOMIC DNA]</scope>
    <source>
        <strain evidence="8 9">UAMH 11012</strain>
    </source>
</reference>
<comment type="subcellular location">
    <subcellularLocation>
        <location evidence="1">Nucleus</location>
    </subcellularLocation>
</comment>
<dbReference type="GO" id="GO:0000127">
    <property type="term" value="C:transcription factor TFIIIC complex"/>
    <property type="evidence" value="ECO:0007669"/>
    <property type="project" value="InterPro"/>
</dbReference>
<evidence type="ECO:0000259" key="6">
    <source>
        <dbReference type="Pfam" id="PF09734"/>
    </source>
</evidence>
<dbReference type="InterPro" id="IPR040454">
    <property type="entry name" value="TF_IIIC_Tfc1/Sfc1"/>
</dbReference>
<feature type="domain" description="Transcription factor IIIC subunit Tfc1/Sfc1 triple barrel" evidence="7">
    <location>
        <begin position="17"/>
        <end position="164"/>
    </location>
</feature>
<feature type="domain" description="Transcription factor IIIC subunit 5 HTH" evidence="6">
    <location>
        <begin position="204"/>
        <end position="353"/>
    </location>
</feature>
<name>A0A1L7XVL6_9HELO</name>
<keyword evidence="2" id="KW-0238">DNA-binding</keyword>
<evidence type="ECO:0000256" key="3">
    <source>
        <dbReference type="ARBA" id="ARBA00023163"/>
    </source>
</evidence>
<protein>
    <submittedName>
        <fullName evidence="8">Related to TFC1 TFIIIC (Transcription initiation factor) subunit, 95 kD</fullName>
    </submittedName>
</protein>
<evidence type="ECO:0000256" key="4">
    <source>
        <dbReference type="ARBA" id="ARBA00023242"/>
    </source>
</evidence>
<dbReference type="GO" id="GO:0001003">
    <property type="term" value="F:RNA polymerase III type 2 promoter sequence-specific DNA binding"/>
    <property type="evidence" value="ECO:0007669"/>
    <property type="project" value="TreeGrafter"/>
</dbReference>
<dbReference type="InterPro" id="IPR042536">
    <property type="entry name" value="TFIIIC_tauA_Sfc1"/>
</dbReference>
<evidence type="ECO:0000259" key="7">
    <source>
        <dbReference type="Pfam" id="PF17682"/>
    </source>
</evidence>
<evidence type="ECO:0000256" key="1">
    <source>
        <dbReference type="ARBA" id="ARBA00004123"/>
    </source>
</evidence>
<keyword evidence="8" id="KW-0396">Initiation factor</keyword>
<evidence type="ECO:0000313" key="9">
    <source>
        <dbReference type="Proteomes" id="UP000184330"/>
    </source>
</evidence>
<gene>
    <name evidence="8" type="ORF">PAC_18972</name>
</gene>
<dbReference type="GO" id="GO:0006384">
    <property type="term" value="P:transcription initiation at RNA polymerase III promoter"/>
    <property type="evidence" value="ECO:0007669"/>
    <property type="project" value="InterPro"/>
</dbReference>
<dbReference type="Pfam" id="PF09734">
    <property type="entry name" value="Tau95"/>
    <property type="match status" value="1"/>
</dbReference>
<keyword evidence="3" id="KW-0804">Transcription</keyword>
<dbReference type="GO" id="GO:0005634">
    <property type="term" value="C:nucleus"/>
    <property type="evidence" value="ECO:0007669"/>
    <property type="project" value="UniProtKB-SubCell"/>
</dbReference>
<keyword evidence="4" id="KW-0539">Nucleus</keyword>
<keyword evidence="8" id="KW-0648">Protein biosynthesis</keyword>
<accession>A0A1L7XVL6</accession>
<dbReference type="InterPro" id="IPR041499">
    <property type="entry name" value="Tfc1/Sfc1_N"/>
</dbReference>
<feature type="compositionally biased region" description="Acidic residues" evidence="5">
    <location>
        <begin position="709"/>
        <end position="719"/>
    </location>
</feature>
<evidence type="ECO:0000313" key="8">
    <source>
        <dbReference type="EMBL" id="CZR69071.1"/>
    </source>
</evidence>
<feature type="compositionally biased region" description="Acidic residues" evidence="5">
    <location>
        <begin position="593"/>
        <end position="623"/>
    </location>
</feature>
<organism evidence="8 9">
    <name type="scientific">Phialocephala subalpina</name>
    <dbReference type="NCBI Taxonomy" id="576137"/>
    <lineage>
        <taxon>Eukaryota</taxon>
        <taxon>Fungi</taxon>
        <taxon>Dikarya</taxon>
        <taxon>Ascomycota</taxon>
        <taxon>Pezizomycotina</taxon>
        <taxon>Leotiomycetes</taxon>
        <taxon>Helotiales</taxon>
        <taxon>Mollisiaceae</taxon>
        <taxon>Phialocephala</taxon>
        <taxon>Phialocephala fortinii species complex</taxon>
    </lineage>
</organism>
<feature type="compositionally biased region" description="Basic residues" evidence="5">
    <location>
        <begin position="522"/>
        <end position="543"/>
    </location>
</feature>
<dbReference type="PANTHER" id="PTHR13230">
    <property type="entry name" value="GENERAL TRANSCRIPTION FACTOR IIIC, POLYPEPTIDE 5"/>
    <property type="match status" value="1"/>
</dbReference>
<dbReference type="STRING" id="576137.A0A1L7XVL6"/>